<dbReference type="RefSeq" id="WP_189004070.1">
    <property type="nucleotide sequence ID" value="NZ_BMPP01000001.1"/>
</dbReference>
<name>A0ABQ2ENG2_9DEIO</name>
<keyword evidence="9" id="KW-0862">Zinc</keyword>
<evidence type="ECO:0000313" key="12">
    <source>
        <dbReference type="EMBL" id="GGK14102.1"/>
    </source>
</evidence>
<evidence type="ECO:0000256" key="9">
    <source>
        <dbReference type="HAMAP-Rule" id="MF_00972"/>
    </source>
</evidence>
<dbReference type="NCBIfam" id="TIGR02432">
    <property type="entry name" value="lysidine_TilS_N"/>
    <property type="match status" value="1"/>
</dbReference>
<reference evidence="13" key="1">
    <citation type="journal article" date="2019" name="Int. J. Syst. Evol. Microbiol.">
        <title>The Global Catalogue of Microorganisms (GCM) 10K type strain sequencing project: providing services to taxonomists for standard genome sequencing and annotation.</title>
        <authorList>
            <consortium name="The Broad Institute Genomics Platform"/>
            <consortium name="The Broad Institute Genome Sequencing Center for Infectious Disease"/>
            <person name="Wu L."/>
            <person name="Ma J."/>
        </authorList>
    </citation>
    <scope>NUCLEOTIDE SEQUENCE [LARGE SCALE GENOMIC DNA]</scope>
    <source>
        <strain evidence="13">JCM 30331</strain>
    </source>
</reference>
<dbReference type="EC" id="6.3.4.19" evidence="10"/>
<comment type="caution">
    <text evidence="12">The sequence shown here is derived from an EMBL/GenBank/DDBJ whole genome shotgun (WGS) entry which is preliminary data.</text>
</comment>
<sequence length="533" mass="57077">MSTLLAPLRPYAGRAVVVGVSGGADSVALLRALVQVRARPVVVHLDHALRPGSAEDAAWVQAFAAQLRVGHMGTRVDVAAVAARRGWNMEDAARRIRYEVLGRGARQHGAEAVLTAHTRRDQAETVLMELLRGEAALTGIPSVRGRVRRPWLDVSRSEIEGYLEALGQDWREDPTNADVTYTRAWLRAEVMPVLAARFPGIEAALARVAKLSQQDNQALNDLAAALTPHGPREQLPLAVLRRRVAQELRAASLPFHAGHIDQLAQAHRSGETRHVTLPGGQDITVTGGALHLGGHLFASPAFSWPDGWTLRKRQAGDRIRLPGGTRKLSDLLTDLKVPRQQRDQVPLLVSGQGVEWIGLEPNIWAVGAREAAGQKADPVDTAMGEALMLAHEAALAQEVPVGAVVLDPAGRVVGRGCNTSRVDGDMTRHAELAALRAAAAELGTPYLSGCTLVVTLEPCPMCLGAALEARVGRIVYGARNPRAGALGGVSDLLTSNWGHVPTVTGGVRAKEAARLLRASFQELRRRKSESADL</sequence>
<comment type="subcellular location">
    <subcellularLocation>
        <location evidence="1 10">Cytoplasm</location>
    </subcellularLocation>
</comment>
<feature type="binding site" evidence="9">
    <location>
        <position position="459"/>
    </location>
    <ligand>
        <name>Zn(2+)</name>
        <dbReference type="ChEBI" id="CHEBI:29105"/>
        <note>catalytic</note>
    </ligand>
</feature>
<dbReference type="PANTHER" id="PTHR43033">
    <property type="entry name" value="TRNA(ILE)-LYSIDINE SYNTHASE-RELATED"/>
    <property type="match status" value="1"/>
</dbReference>
<feature type="domain" description="CMP/dCMP-type deaminase" evidence="11">
    <location>
        <begin position="377"/>
        <end position="500"/>
    </location>
</feature>
<dbReference type="InterPro" id="IPR012795">
    <property type="entry name" value="tRNA_Ile_lys_synt_N"/>
</dbReference>
<evidence type="ECO:0000256" key="6">
    <source>
        <dbReference type="ARBA" id="ARBA00022840"/>
    </source>
</evidence>
<dbReference type="EC" id="3.5.4.33" evidence="9"/>
<comment type="cofactor">
    <cofactor evidence="9">
        <name>Zn(2+)</name>
        <dbReference type="ChEBI" id="CHEBI:29105"/>
    </cofactor>
    <text evidence="9">Binds 1 zinc ion per subunit.</text>
</comment>
<evidence type="ECO:0000313" key="13">
    <source>
        <dbReference type="Proteomes" id="UP000647587"/>
    </source>
</evidence>
<dbReference type="Pfam" id="PF00383">
    <property type="entry name" value="dCMP_cyt_deam_1"/>
    <property type="match status" value="1"/>
</dbReference>
<comment type="similarity">
    <text evidence="10">Belongs to the tRNA(Ile)-lysidine synthase family.</text>
</comment>
<comment type="catalytic activity">
    <reaction evidence="8 10">
        <text>cytidine(34) in tRNA(Ile2) + L-lysine + ATP = lysidine(34) in tRNA(Ile2) + AMP + diphosphate + H(+)</text>
        <dbReference type="Rhea" id="RHEA:43744"/>
        <dbReference type="Rhea" id="RHEA-COMP:10625"/>
        <dbReference type="Rhea" id="RHEA-COMP:10670"/>
        <dbReference type="ChEBI" id="CHEBI:15378"/>
        <dbReference type="ChEBI" id="CHEBI:30616"/>
        <dbReference type="ChEBI" id="CHEBI:32551"/>
        <dbReference type="ChEBI" id="CHEBI:33019"/>
        <dbReference type="ChEBI" id="CHEBI:82748"/>
        <dbReference type="ChEBI" id="CHEBI:83665"/>
        <dbReference type="ChEBI" id="CHEBI:456215"/>
        <dbReference type="EC" id="6.3.4.19"/>
    </reaction>
</comment>
<accession>A0ABQ2ENG2</accession>
<dbReference type="PANTHER" id="PTHR43033:SF1">
    <property type="entry name" value="TRNA(ILE)-LYSIDINE SYNTHASE-RELATED"/>
    <property type="match status" value="1"/>
</dbReference>
<keyword evidence="2 10" id="KW-0963">Cytoplasm</keyword>
<dbReference type="HAMAP" id="MF_01161">
    <property type="entry name" value="tRNA_Ile_lys_synt"/>
    <property type="match status" value="1"/>
</dbReference>
<feature type="active site" description="Proton donor" evidence="9">
    <location>
        <position position="431"/>
    </location>
</feature>
<feature type="binding site" evidence="9">
    <location>
        <position position="429"/>
    </location>
    <ligand>
        <name>Zn(2+)</name>
        <dbReference type="ChEBI" id="CHEBI:29105"/>
        <note>catalytic</note>
    </ligand>
</feature>
<dbReference type="InterPro" id="IPR002125">
    <property type="entry name" value="CMP_dCMP_dom"/>
</dbReference>
<comment type="similarity">
    <text evidence="9">Belongs to the cytidine and deoxycytidylate deaminase family.</text>
</comment>
<dbReference type="SUPFAM" id="SSF56037">
    <property type="entry name" value="PheT/TilS domain"/>
    <property type="match status" value="1"/>
</dbReference>
<dbReference type="InterPro" id="IPR016193">
    <property type="entry name" value="Cytidine_deaminase-like"/>
</dbReference>
<dbReference type="Gene3D" id="3.40.140.10">
    <property type="entry name" value="Cytidine Deaminase, domain 2"/>
    <property type="match status" value="1"/>
</dbReference>
<keyword evidence="13" id="KW-1185">Reference proteome</keyword>
<dbReference type="NCBIfam" id="TIGR02433">
    <property type="entry name" value="lysidine_TilS_C"/>
    <property type="match status" value="1"/>
</dbReference>
<dbReference type="SMART" id="SM00977">
    <property type="entry name" value="TilS_C"/>
    <property type="match status" value="1"/>
</dbReference>
<evidence type="ECO:0000259" key="11">
    <source>
        <dbReference type="PROSITE" id="PS51747"/>
    </source>
</evidence>
<dbReference type="CDD" id="cd01285">
    <property type="entry name" value="nucleoside_deaminase"/>
    <property type="match status" value="1"/>
</dbReference>
<gene>
    <name evidence="10 12" type="primary">tilS</name>
    <name evidence="9" type="synonym">tadA</name>
    <name evidence="12" type="ORF">GCM10008955_04280</name>
</gene>
<evidence type="ECO:0000256" key="10">
    <source>
        <dbReference type="HAMAP-Rule" id="MF_01161"/>
    </source>
</evidence>
<dbReference type="CDD" id="cd01992">
    <property type="entry name" value="TilS_N"/>
    <property type="match status" value="1"/>
</dbReference>
<dbReference type="SUPFAM" id="SSF52402">
    <property type="entry name" value="Adenine nucleotide alpha hydrolases-like"/>
    <property type="match status" value="1"/>
</dbReference>
<dbReference type="PROSITE" id="PS51747">
    <property type="entry name" value="CYT_DCMP_DEAMINASES_2"/>
    <property type="match status" value="1"/>
</dbReference>
<proteinExistence type="inferred from homology"/>
<dbReference type="Pfam" id="PF01171">
    <property type="entry name" value="ATP_bind_3"/>
    <property type="match status" value="1"/>
</dbReference>
<dbReference type="InterPro" id="IPR028883">
    <property type="entry name" value="tRNA_aden_deaminase"/>
</dbReference>
<keyword evidence="9" id="KW-0479">Metal-binding</keyword>
<dbReference type="SUPFAM" id="SSF53927">
    <property type="entry name" value="Cytidine deaminase-like"/>
    <property type="match status" value="1"/>
</dbReference>
<comment type="subunit">
    <text evidence="9">Homodimer.</text>
</comment>
<comment type="function">
    <text evidence="10">Ligates lysine onto the cytidine present at position 34 of the AUA codon-specific tRNA(Ile) that contains the anticodon CAU, in an ATP-dependent manner. Cytidine is converted to lysidine, thus changing the amino acid specificity of the tRNA from methionine to isoleucine.</text>
</comment>
<keyword evidence="4 10" id="KW-0819">tRNA processing</keyword>
<dbReference type="Proteomes" id="UP000647587">
    <property type="component" value="Unassembled WGS sequence"/>
</dbReference>
<dbReference type="InterPro" id="IPR014729">
    <property type="entry name" value="Rossmann-like_a/b/a_fold"/>
</dbReference>
<evidence type="ECO:0000256" key="7">
    <source>
        <dbReference type="ARBA" id="ARBA00048045"/>
    </source>
</evidence>
<keyword evidence="9" id="KW-0378">Hydrolase</keyword>
<protein>
    <recommendedName>
        <fullName evidence="9 10">Multifunctional fusion protein</fullName>
    </recommendedName>
    <domain>
        <recommendedName>
            <fullName evidence="10">tRNA(Ile)-lysidine synthase</fullName>
            <ecNumber evidence="10">6.3.4.19</ecNumber>
        </recommendedName>
        <alternativeName>
            <fullName evidence="10">tRNA(Ile)-2-lysyl-cytidine synthase</fullName>
        </alternativeName>
        <alternativeName>
            <fullName evidence="10">tRNA(Ile)-lysidine synthetase</fullName>
        </alternativeName>
    </domain>
    <domain>
        <recommendedName>
            <fullName evidence="9">tRNA-specific adenosine deaminase</fullName>
            <ecNumber evidence="9">3.5.4.33</ecNumber>
        </recommendedName>
    </domain>
</protein>
<comment type="catalytic activity">
    <reaction evidence="7 9">
        <text>adenosine(34) in tRNA + H2O + H(+) = inosine(34) in tRNA + NH4(+)</text>
        <dbReference type="Rhea" id="RHEA:43168"/>
        <dbReference type="Rhea" id="RHEA-COMP:10373"/>
        <dbReference type="Rhea" id="RHEA-COMP:10374"/>
        <dbReference type="ChEBI" id="CHEBI:15377"/>
        <dbReference type="ChEBI" id="CHEBI:15378"/>
        <dbReference type="ChEBI" id="CHEBI:28938"/>
        <dbReference type="ChEBI" id="CHEBI:74411"/>
        <dbReference type="ChEBI" id="CHEBI:82852"/>
        <dbReference type="EC" id="3.5.4.33"/>
    </reaction>
</comment>
<dbReference type="Gene3D" id="3.40.50.620">
    <property type="entry name" value="HUPs"/>
    <property type="match status" value="1"/>
</dbReference>
<keyword evidence="6 10" id="KW-0067">ATP-binding</keyword>
<comment type="domain">
    <text evidence="10">The N-terminal region contains the highly conserved SGGXDS motif, predicted to be a P-loop motif involved in ATP binding.</text>
</comment>
<evidence type="ECO:0000256" key="1">
    <source>
        <dbReference type="ARBA" id="ARBA00004496"/>
    </source>
</evidence>
<organism evidence="12 13">
    <name type="scientific">Deinococcus malanensis</name>
    <dbReference type="NCBI Taxonomy" id="1706855"/>
    <lineage>
        <taxon>Bacteria</taxon>
        <taxon>Thermotogati</taxon>
        <taxon>Deinococcota</taxon>
        <taxon>Deinococci</taxon>
        <taxon>Deinococcales</taxon>
        <taxon>Deinococcaceae</taxon>
        <taxon>Deinococcus</taxon>
    </lineage>
</organism>
<dbReference type="InterPro" id="IPR012796">
    <property type="entry name" value="Lysidine-tRNA-synth_C"/>
</dbReference>
<evidence type="ECO:0000256" key="8">
    <source>
        <dbReference type="ARBA" id="ARBA00048539"/>
    </source>
</evidence>
<dbReference type="Pfam" id="PF11734">
    <property type="entry name" value="TilS_C"/>
    <property type="match status" value="1"/>
</dbReference>
<feature type="binding site" evidence="10">
    <location>
        <begin position="21"/>
        <end position="26"/>
    </location>
    <ligand>
        <name>ATP</name>
        <dbReference type="ChEBI" id="CHEBI:30616"/>
    </ligand>
</feature>
<dbReference type="EMBL" id="BMPP01000001">
    <property type="protein sequence ID" value="GGK14102.1"/>
    <property type="molecule type" value="Genomic_DNA"/>
</dbReference>
<keyword evidence="3 10" id="KW-0436">Ligase</keyword>
<dbReference type="HAMAP" id="MF_00972">
    <property type="entry name" value="tRNA_aden_deaminase"/>
    <property type="match status" value="1"/>
</dbReference>
<evidence type="ECO:0000256" key="3">
    <source>
        <dbReference type="ARBA" id="ARBA00022598"/>
    </source>
</evidence>
<feature type="binding site" evidence="9">
    <location>
        <position position="462"/>
    </location>
    <ligand>
        <name>Zn(2+)</name>
        <dbReference type="ChEBI" id="CHEBI:29105"/>
        <note>catalytic</note>
    </ligand>
</feature>
<evidence type="ECO:0000256" key="4">
    <source>
        <dbReference type="ARBA" id="ARBA00022694"/>
    </source>
</evidence>
<keyword evidence="5 10" id="KW-0547">Nucleotide-binding</keyword>
<evidence type="ECO:0000256" key="2">
    <source>
        <dbReference type="ARBA" id="ARBA00022490"/>
    </source>
</evidence>
<comment type="function">
    <text evidence="9">Catalyzes the deamination of adenosine to inosine at the wobble position 34 of tRNA(Arg2).</text>
</comment>
<dbReference type="InterPro" id="IPR012094">
    <property type="entry name" value="tRNA_Ile_lys_synt"/>
</dbReference>
<dbReference type="InterPro" id="IPR011063">
    <property type="entry name" value="TilS/TtcA_N"/>
</dbReference>
<evidence type="ECO:0000256" key="5">
    <source>
        <dbReference type="ARBA" id="ARBA00022741"/>
    </source>
</evidence>